<evidence type="ECO:0008006" key="3">
    <source>
        <dbReference type="Google" id="ProtNLM"/>
    </source>
</evidence>
<dbReference type="Gene3D" id="2.40.10.10">
    <property type="entry name" value="Trypsin-like serine proteases"/>
    <property type="match status" value="2"/>
</dbReference>
<dbReference type="Pfam" id="PF05345">
    <property type="entry name" value="He_PIG"/>
    <property type="match status" value="1"/>
</dbReference>
<evidence type="ECO:0000313" key="2">
    <source>
        <dbReference type="Proteomes" id="UP000708576"/>
    </source>
</evidence>
<dbReference type="InterPro" id="IPR013320">
    <property type="entry name" value="ConA-like_dom_sf"/>
</dbReference>
<dbReference type="EMBL" id="JAGUCO010000001">
    <property type="protein sequence ID" value="MBS2097286.1"/>
    <property type="molecule type" value="Genomic_DNA"/>
</dbReference>
<dbReference type="RefSeq" id="WP_212213448.1">
    <property type="nucleotide sequence ID" value="NZ_JAGUCO010000001.1"/>
</dbReference>
<name>A0ABS5JSC3_9BACT</name>
<dbReference type="SUPFAM" id="SSF50494">
    <property type="entry name" value="Trypsin-like serine proteases"/>
    <property type="match status" value="1"/>
</dbReference>
<reference evidence="1 2" key="1">
    <citation type="journal article" date="2015" name="Int. J. Syst. Evol. Microbiol.">
        <title>Carboxylicivirga linearis sp. nov., isolated from a sea cucumber culture pond.</title>
        <authorList>
            <person name="Wang F.Q."/>
            <person name="Zhou Y.X."/>
            <person name="Lin X.Z."/>
            <person name="Chen G.J."/>
            <person name="Du Z.J."/>
        </authorList>
    </citation>
    <scope>NUCLEOTIDE SEQUENCE [LARGE SCALE GENOMIC DNA]</scope>
    <source>
        <strain evidence="1 2">FB218</strain>
    </source>
</reference>
<dbReference type="Gene3D" id="2.60.120.200">
    <property type="match status" value="1"/>
</dbReference>
<evidence type="ECO:0000313" key="1">
    <source>
        <dbReference type="EMBL" id="MBS2097286.1"/>
    </source>
</evidence>
<sequence>MKKFYRELFIGLWILFMISNQAYSQISFGGTPPSFIKGKALPEINNIQVNLNVEKLKAENLLRKKESNNPPCIARAIPVSFDMENSGEWTQLGNGGEMWQLRLKAEGALAILLSYDDFYIPESAELYIYNADRTHVLGAYTNATHPKSGAFSTEMVVGDDIIIEYVSTNNHKVLLDNGNFDGIPVISIDNIGYVFDNVVIKHLPRATVNTEIGGSEACMININCSEGNDWQTEKNGVCQMTMYISTGSAPGWYVCSGDLINNTAQDLTPYVISAFHCYEGATTEDLARWQFMFGYESPGCEDEEPLQTYTITGCYLRVASPIDGGSDGLLVELADDIPAEWGVYYNGWDRRNEVNPGVGVGIHHPAGDIKKISTFETYETGTWPGEVTGATDAHWNLQFVATENGHSVTEGGSSGSSLFDSNHLIIGTLTGGNSSCANSIGSNYYGKLWYHWDQFGTDATTQMKTWLDPLNLGVETLAGTAFNPTSPRISFDSQNVTVEGTTNLGGAGPATTISIEGHNLDNEITASIEGNFEISLDGVNWTQSANLPKEGGLLYVHFIPTVIGHSTGRITLSNDLTSDYYINTKASSCPDVTFENAVLTPATYDEFYSSVITVLNATTEVINYEITEGQLPLGIELKQLTGEISGIPMESGVFTFTLVVTDDNGCFVTANFELDVQCKPFSSFPYTESFEYGFPSCWSQEYETGSVGWVNQTGGYAGNENPDKAFDGAFNMVFRSENYEGNTTYLVTPQFDISLLTNPVLSFAHAQVSWEGDQDILTVNYKISADGEWKQLATYTKEIPEWKIENIPLPELSSELFIGFKAEANYAYGVVLDKIIVGSPSIISQKETVLLSDFNLINNQPVAEIGIDASLLSEDITVTCSAPFAVSSDNINWGSSCQLSKDGGILYITYDTESQISSESEILLQSTATEITIKISDGMTGVDDIANEGSSIKALSPFSNELTLTWSLPFSDIEITDLSGRSVYSSASILGMKSINIPTGSWGSGLYCIKMKGDETVDQVIKVFKK</sequence>
<dbReference type="InterPro" id="IPR009003">
    <property type="entry name" value="Peptidase_S1_PA"/>
</dbReference>
<gene>
    <name evidence="1" type="ORF">KEM10_03285</name>
</gene>
<dbReference type="SUPFAM" id="SSF49313">
    <property type="entry name" value="Cadherin-like"/>
    <property type="match status" value="1"/>
</dbReference>
<accession>A0ABS5JSC3</accession>
<dbReference type="PANTHER" id="PTHR36234">
    <property type="entry name" value="LYSYL ENDOPEPTIDASE"/>
    <property type="match status" value="1"/>
</dbReference>
<keyword evidence="2" id="KW-1185">Reference proteome</keyword>
<protein>
    <recommendedName>
        <fullName evidence="3">T9SS type A sorting domain-containing protein</fullName>
    </recommendedName>
</protein>
<dbReference type="InterPro" id="IPR043504">
    <property type="entry name" value="Peptidase_S1_PA_chymotrypsin"/>
</dbReference>
<dbReference type="PANTHER" id="PTHR36234:SF5">
    <property type="entry name" value="LYSYL ENDOPEPTIDASE"/>
    <property type="match status" value="1"/>
</dbReference>
<dbReference type="InterPro" id="IPR013783">
    <property type="entry name" value="Ig-like_fold"/>
</dbReference>
<dbReference type="Gene3D" id="2.60.40.10">
    <property type="entry name" value="Immunoglobulins"/>
    <property type="match status" value="1"/>
</dbReference>
<organism evidence="1 2">
    <name type="scientific">Carboxylicivirga linearis</name>
    <dbReference type="NCBI Taxonomy" id="1628157"/>
    <lineage>
        <taxon>Bacteria</taxon>
        <taxon>Pseudomonadati</taxon>
        <taxon>Bacteroidota</taxon>
        <taxon>Bacteroidia</taxon>
        <taxon>Marinilabiliales</taxon>
        <taxon>Marinilabiliaceae</taxon>
        <taxon>Carboxylicivirga</taxon>
    </lineage>
</organism>
<comment type="caution">
    <text evidence="1">The sequence shown here is derived from an EMBL/GenBank/DDBJ whole genome shotgun (WGS) entry which is preliminary data.</text>
</comment>
<dbReference type="Proteomes" id="UP000708576">
    <property type="component" value="Unassembled WGS sequence"/>
</dbReference>
<proteinExistence type="predicted"/>
<dbReference type="InterPro" id="IPR015919">
    <property type="entry name" value="Cadherin-like_sf"/>
</dbReference>
<dbReference type="SUPFAM" id="SSF49899">
    <property type="entry name" value="Concanavalin A-like lectins/glucanases"/>
    <property type="match status" value="1"/>
</dbReference>